<dbReference type="Proteomes" id="UP000442707">
    <property type="component" value="Unassembled WGS sequence"/>
</dbReference>
<evidence type="ECO:0000259" key="2">
    <source>
        <dbReference type="Pfam" id="PF14016"/>
    </source>
</evidence>
<feature type="compositionally biased region" description="Gly residues" evidence="1">
    <location>
        <begin position="43"/>
        <end position="52"/>
    </location>
</feature>
<evidence type="ECO:0000313" key="4">
    <source>
        <dbReference type="Proteomes" id="UP000442707"/>
    </source>
</evidence>
<dbReference type="Pfam" id="PF14016">
    <property type="entry name" value="DUF4232"/>
    <property type="match status" value="1"/>
</dbReference>
<organism evidence="3 4">
    <name type="scientific">Streptomyces luteolifulvus</name>
    <dbReference type="NCBI Taxonomy" id="2615112"/>
    <lineage>
        <taxon>Bacteria</taxon>
        <taxon>Bacillati</taxon>
        <taxon>Actinomycetota</taxon>
        <taxon>Actinomycetes</taxon>
        <taxon>Kitasatosporales</taxon>
        <taxon>Streptomycetaceae</taxon>
        <taxon>Streptomyces</taxon>
    </lineage>
</organism>
<feature type="compositionally biased region" description="Pro residues" evidence="1">
    <location>
        <begin position="60"/>
        <end position="69"/>
    </location>
</feature>
<comment type="caution">
    <text evidence="3">The sequence shown here is derived from an EMBL/GenBank/DDBJ whole genome shotgun (WGS) entry which is preliminary data.</text>
</comment>
<keyword evidence="4" id="KW-1185">Reference proteome</keyword>
<name>A0A6H9UQM5_9ACTN</name>
<dbReference type="AlphaFoldDB" id="A0A6H9UQM5"/>
<reference evidence="3 4" key="1">
    <citation type="submission" date="2019-09" db="EMBL/GenBank/DDBJ databases">
        <title>Screening of Novel Bioactive Compounds from Soil-Associated.</title>
        <authorList>
            <person name="Zhao S."/>
        </authorList>
    </citation>
    <scope>NUCLEOTIDE SEQUENCE [LARGE SCALE GENOMIC DNA]</scope>
    <source>
        <strain evidence="3 4">HIT-DPA4</strain>
    </source>
</reference>
<sequence>MAKTSQHLPARRHPHLHARRHPAVLLAGAAAVLGLLTGCGSESGSGAGGVSSGGDFASTPPTPTRPATPAPATERPTHCHTSDLRASVGRNNPGAGQWNFPIVLTNASARTCTVRGYPGAAFLDASGEQLGPDPKRSEGTPTTVTLAPGTSAWAGLSYSNPEVSGARAATPAALLVTPPNERDALKVKWTGGQVPVAGNASSFLTVFAAGTGA</sequence>
<dbReference type="InterPro" id="IPR025326">
    <property type="entry name" value="DUF4232"/>
</dbReference>
<evidence type="ECO:0000256" key="1">
    <source>
        <dbReference type="SAM" id="MobiDB-lite"/>
    </source>
</evidence>
<evidence type="ECO:0000313" key="3">
    <source>
        <dbReference type="EMBL" id="KAB1140363.1"/>
    </source>
</evidence>
<dbReference type="EMBL" id="VZRB01000042">
    <property type="protein sequence ID" value="KAB1140363.1"/>
    <property type="molecule type" value="Genomic_DNA"/>
</dbReference>
<protein>
    <submittedName>
        <fullName evidence="3">DUF4232 domain-containing protein</fullName>
    </submittedName>
</protein>
<gene>
    <name evidence="3" type="ORF">F7R91_36185</name>
</gene>
<feature type="domain" description="DUF4232" evidence="2">
    <location>
        <begin position="79"/>
        <end position="196"/>
    </location>
</feature>
<accession>A0A6H9UQM5</accession>
<dbReference type="RefSeq" id="WP_150957156.1">
    <property type="nucleotide sequence ID" value="NZ_VZRB01000042.1"/>
</dbReference>
<feature type="region of interest" description="Disordered" evidence="1">
    <location>
        <begin position="43"/>
        <end position="92"/>
    </location>
</feature>
<proteinExistence type="predicted"/>